<name>A0A4Z1HIA4_9HELO</name>
<proteinExistence type="predicted"/>
<reference evidence="2 3" key="1">
    <citation type="submission" date="2017-12" db="EMBL/GenBank/DDBJ databases">
        <title>Comparative genomics of Botrytis spp.</title>
        <authorList>
            <person name="Valero-Jimenez C.A."/>
            <person name="Tapia P."/>
            <person name="Veloso J."/>
            <person name="Silva-Moreno E."/>
            <person name="Staats M."/>
            <person name="Valdes J.H."/>
            <person name="Van Kan J.A.L."/>
        </authorList>
    </citation>
    <scope>NUCLEOTIDE SEQUENCE [LARGE SCALE GENOMIC DNA]</scope>
    <source>
        <strain evidence="2 3">MUCL2120</strain>
    </source>
</reference>
<comment type="caution">
    <text evidence="2">The sequence shown here is derived from an EMBL/GenBank/DDBJ whole genome shotgun (WGS) entry which is preliminary data.</text>
</comment>
<evidence type="ECO:0000313" key="3">
    <source>
        <dbReference type="Proteomes" id="UP000297452"/>
    </source>
</evidence>
<accession>A0A4Z1HIA4</accession>
<feature type="compositionally biased region" description="Acidic residues" evidence="1">
    <location>
        <begin position="16"/>
        <end position="49"/>
    </location>
</feature>
<sequence>MGGVGGDGVEDKDCESAVDDDDEEDCESLAGEYGDEEEEEDEEEEDDDDDKRITDNHYIRNEHFDFSQATRENEGTPHLQHQNMSEADYHSGDTSEEEDGGVSLYF</sequence>
<feature type="region of interest" description="Disordered" evidence="1">
    <location>
        <begin position="1"/>
        <end position="106"/>
    </location>
</feature>
<evidence type="ECO:0000313" key="2">
    <source>
        <dbReference type="EMBL" id="TGO46962.1"/>
    </source>
</evidence>
<dbReference type="EMBL" id="PQXJ01000554">
    <property type="protein sequence ID" value="TGO46962.1"/>
    <property type="molecule type" value="Genomic_DNA"/>
</dbReference>
<dbReference type="AlphaFoldDB" id="A0A4Z1HIA4"/>
<gene>
    <name evidence="2" type="ORF">BOTNAR_0554g00090</name>
</gene>
<organism evidence="2 3">
    <name type="scientific">Botryotinia narcissicola</name>
    <dbReference type="NCBI Taxonomy" id="278944"/>
    <lineage>
        <taxon>Eukaryota</taxon>
        <taxon>Fungi</taxon>
        <taxon>Dikarya</taxon>
        <taxon>Ascomycota</taxon>
        <taxon>Pezizomycotina</taxon>
        <taxon>Leotiomycetes</taxon>
        <taxon>Helotiales</taxon>
        <taxon>Sclerotiniaceae</taxon>
        <taxon>Botryotinia</taxon>
    </lineage>
</organism>
<keyword evidence="3" id="KW-1185">Reference proteome</keyword>
<evidence type="ECO:0000256" key="1">
    <source>
        <dbReference type="SAM" id="MobiDB-lite"/>
    </source>
</evidence>
<dbReference type="OrthoDB" id="3251507at2759"/>
<feature type="compositionally biased region" description="Basic and acidic residues" evidence="1">
    <location>
        <begin position="50"/>
        <end position="75"/>
    </location>
</feature>
<dbReference type="Proteomes" id="UP000297452">
    <property type="component" value="Unassembled WGS sequence"/>
</dbReference>
<protein>
    <submittedName>
        <fullName evidence="2">Uncharacterized protein</fullName>
    </submittedName>
</protein>